<feature type="compositionally biased region" description="Pro residues" evidence="9">
    <location>
        <begin position="416"/>
        <end position="425"/>
    </location>
</feature>
<keyword evidence="7" id="KW-0206">Cytoskeleton</keyword>
<evidence type="ECO:0000313" key="14">
    <source>
        <dbReference type="Proteomes" id="UP000008076"/>
    </source>
</evidence>
<dbReference type="SMART" id="SM00233">
    <property type="entry name" value="PH"/>
    <property type="match status" value="1"/>
</dbReference>
<dbReference type="GO" id="GO:0008270">
    <property type="term" value="F:zinc ion binding"/>
    <property type="evidence" value="ECO:0007669"/>
    <property type="project" value="UniProtKB-KW"/>
</dbReference>
<dbReference type="InterPro" id="IPR017455">
    <property type="entry name" value="Znf_FYVE-rel"/>
</dbReference>
<dbReference type="GO" id="GO:0005085">
    <property type="term" value="F:guanyl-nucleotide exchange factor activity"/>
    <property type="evidence" value="ECO:0007669"/>
    <property type="project" value="UniProtKB-KW"/>
</dbReference>
<protein>
    <submittedName>
        <fullName evidence="13">Rho guanine nucleotide exchange factor, putative</fullName>
        <ecNumber evidence="13">2.7.1.150</ecNumber>
        <ecNumber evidence="13">2.7.11.1</ecNumber>
    </submittedName>
</protein>
<proteinExistence type="predicted"/>
<dbReference type="Pfam" id="PF00169">
    <property type="entry name" value="PH"/>
    <property type="match status" value="1"/>
</dbReference>
<dbReference type="PROSITE" id="PS50178">
    <property type="entry name" value="ZF_FYVE"/>
    <property type="match status" value="1"/>
</dbReference>
<dbReference type="GeneID" id="5914194"/>
<feature type="domain" description="PH" evidence="10">
    <location>
        <begin position="219"/>
        <end position="312"/>
    </location>
</feature>
<dbReference type="Gene3D" id="3.30.40.10">
    <property type="entry name" value="Zinc/RING finger domain, C3HC4 (zinc finger)"/>
    <property type="match status" value="1"/>
</dbReference>
<dbReference type="SMART" id="SM00064">
    <property type="entry name" value="FYVE"/>
    <property type="match status" value="1"/>
</dbReference>
<dbReference type="EC" id="2.7.11.1" evidence="13"/>
<dbReference type="Gene3D" id="2.30.29.30">
    <property type="entry name" value="Pleckstrin-homology domain (PH domain)/Phosphotyrosine-binding domain (PTB)"/>
    <property type="match status" value="1"/>
</dbReference>
<dbReference type="eggNOG" id="KOG1729">
    <property type="taxonomic scope" value="Eukaryota"/>
</dbReference>
<dbReference type="PANTHER" id="PTHR12673:SF159">
    <property type="entry name" value="LD03170P"/>
    <property type="match status" value="1"/>
</dbReference>
<dbReference type="GO" id="GO:0005737">
    <property type="term" value="C:cytoplasm"/>
    <property type="evidence" value="ECO:0007669"/>
    <property type="project" value="TreeGrafter"/>
</dbReference>
<dbReference type="CDD" id="cd00160">
    <property type="entry name" value="RhoGEF"/>
    <property type="match status" value="1"/>
</dbReference>
<evidence type="ECO:0000256" key="5">
    <source>
        <dbReference type="ARBA" id="ARBA00022771"/>
    </source>
</evidence>
<dbReference type="GO" id="GO:0005856">
    <property type="term" value="C:cytoskeleton"/>
    <property type="evidence" value="ECO:0007669"/>
    <property type="project" value="UniProtKB-SubCell"/>
</dbReference>
<dbReference type="OrthoDB" id="660555at2759"/>
<comment type="subcellular location">
    <subcellularLocation>
        <location evidence="1">Cytoplasm</location>
        <location evidence="1">Cytoskeleton</location>
    </subcellularLocation>
</comment>
<dbReference type="EC" id="2.7.1.150" evidence="13"/>
<name>B0ETV5_ENTDS</name>
<evidence type="ECO:0000256" key="8">
    <source>
        <dbReference type="PROSITE-ProRule" id="PRU00091"/>
    </source>
</evidence>
<evidence type="ECO:0000256" key="7">
    <source>
        <dbReference type="ARBA" id="ARBA00023212"/>
    </source>
</evidence>
<dbReference type="OMA" id="EERITHW"/>
<dbReference type="Pfam" id="PF01363">
    <property type="entry name" value="FYVE"/>
    <property type="match status" value="1"/>
</dbReference>
<keyword evidence="5 8" id="KW-0863">Zinc-finger</keyword>
<evidence type="ECO:0000256" key="3">
    <source>
        <dbReference type="ARBA" id="ARBA00022658"/>
    </source>
</evidence>
<feature type="domain" description="DH" evidence="11">
    <location>
        <begin position="3"/>
        <end position="185"/>
    </location>
</feature>
<dbReference type="GO" id="GO:0004674">
    <property type="term" value="F:protein serine/threonine kinase activity"/>
    <property type="evidence" value="ECO:0007669"/>
    <property type="project" value="UniProtKB-EC"/>
</dbReference>
<dbReference type="GO" id="GO:0000285">
    <property type="term" value="F:1-phosphatidylinositol-3-phosphate 5-kinase activity"/>
    <property type="evidence" value="ECO:0007669"/>
    <property type="project" value="UniProtKB-EC"/>
</dbReference>
<accession>B0ETV5</accession>
<dbReference type="SUPFAM" id="SSF48065">
    <property type="entry name" value="DBL homology domain (DH-domain)"/>
    <property type="match status" value="1"/>
</dbReference>
<dbReference type="InterPro" id="IPR051092">
    <property type="entry name" value="FYVE_RhoGEF_PH"/>
</dbReference>
<evidence type="ECO:0000256" key="1">
    <source>
        <dbReference type="ARBA" id="ARBA00004245"/>
    </source>
</evidence>
<dbReference type="SUPFAM" id="SSF57903">
    <property type="entry name" value="FYVE/PHD zinc finger"/>
    <property type="match status" value="1"/>
</dbReference>
<keyword evidence="6" id="KW-0862">Zinc</keyword>
<gene>
    <name evidence="13" type="ORF">EDI_201470</name>
</gene>
<organism evidence="14">
    <name type="scientific">Entamoeba dispar (strain ATCC PRA-260 / SAW760)</name>
    <dbReference type="NCBI Taxonomy" id="370354"/>
    <lineage>
        <taxon>Eukaryota</taxon>
        <taxon>Amoebozoa</taxon>
        <taxon>Evosea</taxon>
        <taxon>Archamoebae</taxon>
        <taxon>Mastigamoebida</taxon>
        <taxon>Entamoebidae</taxon>
        <taxon>Entamoeba</taxon>
    </lineage>
</organism>
<dbReference type="SMART" id="SM00325">
    <property type="entry name" value="RhoGEF"/>
    <property type="match status" value="1"/>
</dbReference>
<feature type="compositionally biased region" description="Basic and acidic residues" evidence="9">
    <location>
        <begin position="400"/>
        <end position="409"/>
    </location>
</feature>
<dbReference type="RefSeq" id="XP_001741501.1">
    <property type="nucleotide sequence ID" value="XM_001741449.1"/>
</dbReference>
<evidence type="ECO:0000256" key="2">
    <source>
        <dbReference type="ARBA" id="ARBA00022490"/>
    </source>
</evidence>
<evidence type="ECO:0000259" key="11">
    <source>
        <dbReference type="PROSITE" id="PS50010"/>
    </source>
</evidence>
<keyword evidence="13" id="KW-0808">Transferase</keyword>
<evidence type="ECO:0000256" key="6">
    <source>
        <dbReference type="ARBA" id="ARBA00022833"/>
    </source>
</evidence>
<evidence type="ECO:0000256" key="4">
    <source>
        <dbReference type="ARBA" id="ARBA00022723"/>
    </source>
</evidence>
<dbReference type="InterPro" id="IPR035899">
    <property type="entry name" value="DBL_dom_sf"/>
</dbReference>
<evidence type="ECO:0000256" key="9">
    <source>
        <dbReference type="SAM" id="MobiDB-lite"/>
    </source>
</evidence>
<keyword evidence="2" id="KW-0963">Cytoplasm</keyword>
<dbReference type="Proteomes" id="UP000008076">
    <property type="component" value="Unassembled WGS sequence"/>
</dbReference>
<dbReference type="PANTHER" id="PTHR12673">
    <property type="entry name" value="FACIOGENITAL DYSPLASIA PROTEIN"/>
    <property type="match status" value="1"/>
</dbReference>
<dbReference type="PROSITE" id="PS50010">
    <property type="entry name" value="DH_2"/>
    <property type="match status" value="1"/>
</dbReference>
<keyword evidence="3" id="KW-0344">Guanine-nucleotide releasing factor</keyword>
<dbReference type="InterPro" id="IPR001849">
    <property type="entry name" value="PH_domain"/>
</dbReference>
<dbReference type="PROSITE" id="PS50003">
    <property type="entry name" value="PH_DOMAIN"/>
    <property type="match status" value="1"/>
</dbReference>
<dbReference type="AlphaFoldDB" id="B0ETV5"/>
<dbReference type="KEGG" id="edi:EDI_201470"/>
<evidence type="ECO:0000313" key="13">
    <source>
        <dbReference type="EMBL" id="EDR22031.1"/>
    </source>
</evidence>
<evidence type="ECO:0000259" key="12">
    <source>
        <dbReference type="PROSITE" id="PS50178"/>
    </source>
</evidence>
<dbReference type="Gene3D" id="1.20.900.10">
    <property type="entry name" value="Dbl homology (DH) domain"/>
    <property type="match status" value="1"/>
</dbReference>
<dbReference type="InterPro" id="IPR000219">
    <property type="entry name" value="DH_dom"/>
</dbReference>
<evidence type="ECO:0000259" key="10">
    <source>
        <dbReference type="PROSITE" id="PS50003"/>
    </source>
</evidence>
<dbReference type="EMBL" id="DS550832">
    <property type="protein sequence ID" value="EDR22031.1"/>
    <property type="molecule type" value="Genomic_DNA"/>
</dbReference>
<feature type="domain" description="FYVE-type" evidence="12">
    <location>
        <begin position="335"/>
        <end position="394"/>
    </location>
</feature>
<keyword evidence="14" id="KW-1185">Reference proteome</keyword>
<dbReference type="InterPro" id="IPR000306">
    <property type="entry name" value="Znf_FYVE"/>
</dbReference>
<sequence length="455" mass="52969">MSKRLYVVNEIVSTEESYARALQTVVDLYINPLKGMDLISEEDMKCLFCNLEELLDGANQLTKQLKDRLKEFALNDNICDVFLLNKPLFNRFGPYIQNYEKASLLFDKLSKKKKFEEFCETQKENPLSNNGNLMSFLIFPVQRIPRYILLMKEYIKNTEKDHPDAVIAEQVRRYLDSYAKAVNAIIANENNKQKMRDIIKMFTDLDPKTEDDLKTLPRTLVREGILRKQCRKAVKERYFYLFNDATVIYGEQQGKKIQFHQLLELTSVKDIEDSDISQNGFQLKGLQKSVVVYAETFDEKKEWVMDLNKAFTGERKYEFEEELSDNEAAPTWIPDDNVLDCMNCHSKFTLLNRRHHCRKCGRVLCAECTKRRVVIPHISSKPVRVCENCATKFENKDFEGVDDNSEHVNADGIVPPSLPNIPPPQRKQLIKISSMYPTLQPPSREPPELPQYESY</sequence>
<reference evidence="14" key="1">
    <citation type="submission" date="2007-12" db="EMBL/GenBank/DDBJ databases">
        <title>Annotation of Entamoeba dispar SAW760.</title>
        <authorList>
            <person name="Lorenzi H."/>
            <person name="Inman J."/>
            <person name="Schobel S."/>
            <person name="Amedeo P."/>
            <person name="Caler E."/>
        </authorList>
    </citation>
    <scope>NUCLEOTIDE SEQUENCE [LARGE SCALE GENOMIC DNA]</scope>
    <source>
        <strain evidence="14">ATCC PRA-260 / SAW760</strain>
    </source>
</reference>
<dbReference type="InterPro" id="IPR011011">
    <property type="entry name" value="Znf_FYVE_PHD"/>
</dbReference>
<keyword evidence="4" id="KW-0479">Metal-binding</keyword>
<dbReference type="VEuPathDB" id="AmoebaDB:EDI_201470"/>
<feature type="region of interest" description="Disordered" evidence="9">
    <location>
        <begin position="400"/>
        <end position="426"/>
    </location>
</feature>
<dbReference type="InterPro" id="IPR013083">
    <property type="entry name" value="Znf_RING/FYVE/PHD"/>
</dbReference>
<dbReference type="InterPro" id="IPR011993">
    <property type="entry name" value="PH-like_dom_sf"/>
</dbReference>
<dbReference type="Pfam" id="PF00621">
    <property type="entry name" value="RhoGEF"/>
    <property type="match status" value="1"/>
</dbReference>
<dbReference type="SUPFAM" id="SSF50729">
    <property type="entry name" value="PH domain-like"/>
    <property type="match status" value="1"/>
</dbReference>